<accession>A0A7X0G4F5</accession>
<dbReference type="AlphaFoldDB" id="A0A7X0G4F5"/>
<dbReference type="GO" id="GO:0005524">
    <property type="term" value="F:ATP binding"/>
    <property type="evidence" value="ECO:0007669"/>
    <property type="project" value="UniProtKB-KW"/>
</dbReference>
<dbReference type="SUPFAM" id="SSF52540">
    <property type="entry name" value="P-loop containing nucleoside triphosphate hydrolases"/>
    <property type="match status" value="2"/>
</dbReference>
<dbReference type="Pfam" id="PF13229">
    <property type="entry name" value="Beta_helix"/>
    <property type="match status" value="1"/>
</dbReference>
<protein>
    <submittedName>
        <fullName evidence="6">SpoVK/Ycf46/Vps4 family AAA+-type ATPase</fullName>
    </submittedName>
</protein>
<dbReference type="InterPro" id="IPR006626">
    <property type="entry name" value="PbH1"/>
</dbReference>
<proteinExistence type="inferred from homology"/>
<dbReference type="SMART" id="SM00710">
    <property type="entry name" value="PbH1"/>
    <property type="match status" value="9"/>
</dbReference>
<sequence length="984" mass="103520">MSHSSPRAYRTVLEALQAPLPYAAAGRHILIEPGAYPNTGFLSPDDFVMTAVAGPGSVTLDGATEATVEVTGRVTLQGLIIRNWSDEGLALDAAEGSVLAEQCEFVTRSDVAVRAASGAQMALRDCQVQNGAVVYAAASGLMESTSVSGTEGNAVAIRSGSTVTLRACRISDAGGHGIWVTEGSRPLIEQCTISGPEGAGIRVDDHADAAVRNCAFHGSGGSSLIVLEKGKAVAEDCLIEDPHLDGLWVATGGSLTARRIRMESPRRTAVVVETGVMLLEDCEINGPGSNGLSFVAHSDVTVVRGRITGAGKIGAGLGSGAHALLDGMTISGSGLAGVSVDSGGRLTLRDCTVVDTRGVGVVADRGAHLDVSGLVSERNQKPDRLDPEADATATVKVIEPTTAEPQPDEESGAAQDVKAAPPVAGGADRESADVLLGRLEAMVGLAGVKREIRKVANLQKVAEQRRRAGLPPGPAIGRHMVFAGPPGTGKTTVARLYGGILAALGVVEKGQVVEVSRADLVSENVGGTALRTSEVFQRALGGVLFIDEAYTLSRKATGTDFGQEAIDTLVKLMEDHRDEVVVIAAGYSAEMRDFLAANPGLKSRFSRTVEFENYSPGELVRIVESHAVKDGYRLADDARAAVLAHFAGQRRDATFGNGRAARQVFEGAVERQAQRLADLPELPSGEELSLLVAQDLDVEAGLAARFGEARDPGQVTDVLDRLAAMTGLEEVKREIKDLLDLLASARRRRAAGLEAEPFTGHLIFAGPPGTGKTTIARLYGELLTALGVLAQGQVVEAARVDLVGQYVGQTALKTTEVFQQARGGVLFIDEAYTLSRPGGSGHDFGQEAIDTLVKLMEDHRDEVIVIAAGYTGEMEGFLATNPGLASRFARTLTFRPYPVEGLVSIFVAKARAADYRVPEPTRQALTAYLTGHRDRFREGNGREVDKLVRSAITAHARRTEQLAGTGTQLTTEQLATLLPEDITP</sequence>
<feature type="domain" description="AAA+ ATPase" evidence="5">
    <location>
        <begin position="758"/>
        <end position="899"/>
    </location>
</feature>
<organism evidence="6 7">
    <name type="scientific">Actinomadura coerulea</name>
    <dbReference type="NCBI Taxonomy" id="46159"/>
    <lineage>
        <taxon>Bacteria</taxon>
        <taxon>Bacillati</taxon>
        <taxon>Actinomycetota</taxon>
        <taxon>Actinomycetes</taxon>
        <taxon>Streptosporangiales</taxon>
        <taxon>Thermomonosporaceae</taxon>
        <taxon>Actinomadura</taxon>
    </lineage>
</organism>
<evidence type="ECO:0000256" key="3">
    <source>
        <dbReference type="ARBA" id="ARBA00022840"/>
    </source>
</evidence>
<feature type="domain" description="AAA+ ATPase" evidence="5">
    <location>
        <begin position="476"/>
        <end position="615"/>
    </location>
</feature>
<dbReference type="InterPro" id="IPR011050">
    <property type="entry name" value="Pectin_lyase_fold/virulence"/>
</dbReference>
<dbReference type="InterPro" id="IPR003959">
    <property type="entry name" value="ATPase_AAA_core"/>
</dbReference>
<name>A0A7X0G4F5_9ACTN</name>
<evidence type="ECO:0000256" key="4">
    <source>
        <dbReference type="SAM" id="MobiDB-lite"/>
    </source>
</evidence>
<dbReference type="Gene3D" id="3.40.50.300">
    <property type="entry name" value="P-loop containing nucleotide triphosphate hydrolases"/>
    <property type="match status" value="2"/>
</dbReference>
<evidence type="ECO:0000256" key="2">
    <source>
        <dbReference type="ARBA" id="ARBA00022741"/>
    </source>
</evidence>
<dbReference type="InterPro" id="IPR041627">
    <property type="entry name" value="AAA_lid_6"/>
</dbReference>
<dbReference type="InterPro" id="IPR012334">
    <property type="entry name" value="Pectin_lyas_fold"/>
</dbReference>
<gene>
    <name evidence="6" type="ORF">BKA00_006178</name>
</gene>
<dbReference type="CDD" id="cd00009">
    <property type="entry name" value="AAA"/>
    <property type="match status" value="2"/>
</dbReference>
<dbReference type="Pfam" id="PF00004">
    <property type="entry name" value="AAA"/>
    <property type="match status" value="2"/>
</dbReference>
<dbReference type="SMART" id="SM00382">
    <property type="entry name" value="AAA"/>
    <property type="match status" value="2"/>
</dbReference>
<keyword evidence="7" id="KW-1185">Reference proteome</keyword>
<evidence type="ECO:0000256" key="1">
    <source>
        <dbReference type="ARBA" id="ARBA00010378"/>
    </source>
</evidence>
<dbReference type="Gene3D" id="2.160.20.10">
    <property type="entry name" value="Single-stranded right-handed beta-helix, Pectin lyase-like"/>
    <property type="match status" value="2"/>
</dbReference>
<dbReference type="PRINTS" id="PR00819">
    <property type="entry name" value="CBXCFQXSUPER"/>
</dbReference>
<keyword evidence="3" id="KW-0067">ATP-binding</keyword>
<keyword evidence="2" id="KW-0547">Nucleotide-binding</keyword>
<feature type="region of interest" description="Disordered" evidence="4">
    <location>
        <begin position="379"/>
        <end position="427"/>
    </location>
</feature>
<dbReference type="RefSeq" id="WP_338072178.1">
    <property type="nucleotide sequence ID" value="NZ_JACHMQ010000001.1"/>
</dbReference>
<dbReference type="PANTHER" id="PTHR43392:SF2">
    <property type="entry name" value="AAA-TYPE ATPASE FAMILY PROTEIN _ ANKYRIN REPEAT FAMILY PROTEIN"/>
    <property type="match status" value="1"/>
</dbReference>
<dbReference type="EMBL" id="JACHMQ010000001">
    <property type="protein sequence ID" value="MBB6399264.1"/>
    <property type="molecule type" value="Genomic_DNA"/>
</dbReference>
<dbReference type="SUPFAM" id="SSF51126">
    <property type="entry name" value="Pectin lyase-like"/>
    <property type="match status" value="2"/>
</dbReference>
<dbReference type="InterPro" id="IPR050773">
    <property type="entry name" value="CbxX/CfxQ_RuBisCO_ESX"/>
</dbReference>
<dbReference type="Proteomes" id="UP000546324">
    <property type="component" value="Unassembled WGS sequence"/>
</dbReference>
<reference evidence="6 7" key="1">
    <citation type="submission" date="2020-08" db="EMBL/GenBank/DDBJ databases">
        <title>Sequencing the genomes of 1000 actinobacteria strains.</title>
        <authorList>
            <person name="Klenk H.-P."/>
        </authorList>
    </citation>
    <scope>NUCLEOTIDE SEQUENCE [LARGE SCALE GENOMIC DNA]</scope>
    <source>
        <strain evidence="6 7">DSM 43675</strain>
    </source>
</reference>
<dbReference type="GO" id="GO:0016887">
    <property type="term" value="F:ATP hydrolysis activity"/>
    <property type="evidence" value="ECO:0007669"/>
    <property type="project" value="InterPro"/>
</dbReference>
<dbReference type="Pfam" id="PF17866">
    <property type="entry name" value="AAA_lid_6"/>
    <property type="match status" value="2"/>
</dbReference>
<dbReference type="InterPro" id="IPR000641">
    <property type="entry name" value="CbxX/CfxQ"/>
</dbReference>
<dbReference type="Gene3D" id="1.10.8.60">
    <property type="match status" value="2"/>
</dbReference>
<comment type="caution">
    <text evidence="6">The sequence shown here is derived from an EMBL/GenBank/DDBJ whole genome shotgun (WGS) entry which is preliminary data.</text>
</comment>
<dbReference type="FunFam" id="3.40.50.300:FF:000216">
    <property type="entry name" value="Type VII secretion ATPase EccA"/>
    <property type="match status" value="2"/>
</dbReference>
<dbReference type="PANTHER" id="PTHR43392">
    <property type="entry name" value="AAA-TYPE ATPASE FAMILY PROTEIN / ANKYRIN REPEAT FAMILY PROTEIN"/>
    <property type="match status" value="1"/>
</dbReference>
<evidence type="ECO:0000313" key="7">
    <source>
        <dbReference type="Proteomes" id="UP000546324"/>
    </source>
</evidence>
<comment type="similarity">
    <text evidence="1">Belongs to the CbxX/CfxQ family.</text>
</comment>
<dbReference type="InterPro" id="IPR027417">
    <property type="entry name" value="P-loop_NTPase"/>
</dbReference>
<evidence type="ECO:0000313" key="6">
    <source>
        <dbReference type="EMBL" id="MBB6399264.1"/>
    </source>
</evidence>
<evidence type="ECO:0000259" key="5">
    <source>
        <dbReference type="SMART" id="SM00382"/>
    </source>
</evidence>
<dbReference type="InterPro" id="IPR003593">
    <property type="entry name" value="AAA+_ATPase"/>
</dbReference>
<dbReference type="InterPro" id="IPR039448">
    <property type="entry name" value="Beta_helix"/>
</dbReference>